<gene>
    <name evidence="11" type="ORF">LCGC14_2052470</name>
</gene>
<reference evidence="11" key="1">
    <citation type="journal article" date="2015" name="Nature">
        <title>Complex archaea that bridge the gap between prokaryotes and eukaryotes.</title>
        <authorList>
            <person name="Spang A."/>
            <person name="Saw J.H."/>
            <person name="Jorgensen S.L."/>
            <person name="Zaremba-Niedzwiedzka K."/>
            <person name="Martijn J."/>
            <person name="Lind A.E."/>
            <person name="van Eijk R."/>
            <person name="Schleper C."/>
            <person name="Guy L."/>
            <person name="Ettema T.J."/>
        </authorList>
    </citation>
    <scope>NUCLEOTIDE SEQUENCE</scope>
</reference>
<keyword evidence="8" id="KW-0665">Pyrimidine biosynthesis</keyword>
<comment type="pathway">
    <text evidence="3">Pyrimidine metabolism; UMP biosynthesis via de novo pathway.</text>
</comment>
<evidence type="ECO:0000256" key="2">
    <source>
        <dbReference type="ARBA" id="ARBA00004496"/>
    </source>
</evidence>
<evidence type="ECO:0000256" key="3">
    <source>
        <dbReference type="ARBA" id="ARBA00004725"/>
    </source>
</evidence>
<dbReference type="EMBL" id="LAZR01024280">
    <property type="protein sequence ID" value="KKL75681.1"/>
    <property type="molecule type" value="Genomic_DNA"/>
</dbReference>
<comment type="caution">
    <text evidence="11">The sequence shown here is derived from an EMBL/GenBank/DDBJ whole genome shotgun (WGS) entry which is preliminary data.</text>
</comment>
<name>A0A0F9FB06_9ZZZZ</name>
<dbReference type="InterPro" id="IPR005720">
    <property type="entry name" value="Dihydroorotate_DH_cat"/>
</dbReference>
<dbReference type="InterPro" id="IPR013785">
    <property type="entry name" value="Aldolase_TIM"/>
</dbReference>
<feature type="domain" description="Dihydroorotate dehydrogenase catalytic" evidence="10">
    <location>
        <begin position="14"/>
        <end position="289"/>
    </location>
</feature>
<dbReference type="InterPro" id="IPR049622">
    <property type="entry name" value="Dihydroorotate_DH_I"/>
</dbReference>
<evidence type="ECO:0000256" key="1">
    <source>
        <dbReference type="ARBA" id="ARBA00001917"/>
    </source>
</evidence>
<keyword evidence="5" id="KW-0963">Cytoplasm</keyword>
<dbReference type="UniPathway" id="UPA00070"/>
<evidence type="ECO:0000256" key="4">
    <source>
        <dbReference type="ARBA" id="ARBA00008008"/>
    </source>
</evidence>
<keyword evidence="7" id="KW-0288">FMN</keyword>
<dbReference type="AlphaFoldDB" id="A0A0F9FB06"/>
<dbReference type="PIRSF" id="PIRSF000164">
    <property type="entry name" value="DHO_oxidase"/>
    <property type="match status" value="1"/>
</dbReference>
<proteinExistence type="inferred from homology"/>
<dbReference type="NCBIfam" id="NF005574">
    <property type="entry name" value="PRK07259.1"/>
    <property type="match status" value="1"/>
</dbReference>
<dbReference type="GO" id="GO:0006207">
    <property type="term" value="P:'de novo' pyrimidine nucleobase biosynthetic process"/>
    <property type="evidence" value="ECO:0007669"/>
    <property type="project" value="InterPro"/>
</dbReference>
<comment type="cofactor">
    <cofactor evidence="1">
        <name>FMN</name>
        <dbReference type="ChEBI" id="CHEBI:58210"/>
    </cofactor>
</comment>
<dbReference type="NCBIfam" id="TIGR01037">
    <property type="entry name" value="pyrD_sub1_fam"/>
    <property type="match status" value="1"/>
</dbReference>
<evidence type="ECO:0000256" key="8">
    <source>
        <dbReference type="ARBA" id="ARBA00022975"/>
    </source>
</evidence>
<dbReference type="Gene3D" id="3.20.20.70">
    <property type="entry name" value="Aldolase class I"/>
    <property type="match status" value="1"/>
</dbReference>
<dbReference type="InterPro" id="IPR050074">
    <property type="entry name" value="DHO_dehydrogenase"/>
</dbReference>
<evidence type="ECO:0000256" key="7">
    <source>
        <dbReference type="ARBA" id="ARBA00022643"/>
    </source>
</evidence>
<dbReference type="Pfam" id="PF01180">
    <property type="entry name" value="DHO_dh"/>
    <property type="match status" value="1"/>
</dbReference>
<dbReference type="InterPro" id="IPR024920">
    <property type="entry name" value="Dihydroorotate_DH_1"/>
</dbReference>
<accession>A0A0F9FB06</accession>
<dbReference type="InterPro" id="IPR033888">
    <property type="entry name" value="DHOD_1B"/>
</dbReference>
<organism evidence="11">
    <name type="scientific">marine sediment metagenome</name>
    <dbReference type="NCBI Taxonomy" id="412755"/>
    <lineage>
        <taxon>unclassified sequences</taxon>
        <taxon>metagenomes</taxon>
        <taxon>ecological metagenomes</taxon>
    </lineage>
</organism>
<dbReference type="CDD" id="cd04740">
    <property type="entry name" value="DHOD_1B_like"/>
    <property type="match status" value="1"/>
</dbReference>
<evidence type="ECO:0000259" key="10">
    <source>
        <dbReference type="Pfam" id="PF01180"/>
    </source>
</evidence>
<dbReference type="InterPro" id="IPR001295">
    <property type="entry name" value="Dihydroorotate_DH_CS"/>
</dbReference>
<sequence length="313" mass="32640">MNLNVELAPGHKSGLPLANPVMTASGTFGNGLDYVKVFDIQRLGAIVSKAVTLRPRRGNVQPRIAETAGGMINSIGLQNIGLEAILRDVAPVWATWRVPVVVNVAGESVGDYAELARRLDGVPGVSGLELNVSCPNVEDGLEFGTDPRAAADVTAAVRRRTTLPVVVKLTPNASDVVAVARAVVDAGADALTLINTFPAMSIDVEARRPALGWGSGGLSGPALKPIALKMVYDVAGAVDVPIIGCGGIMCGGDAVEYLMAGAWAVQVGTATFRNPRAPLDVLEGLEAFLREHEFEDVHALIGAARPQERTADV</sequence>
<evidence type="ECO:0000256" key="9">
    <source>
        <dbReference type="ARBA" id="ARBA00023002"/>
    </source>
</evidence>
<protein>
    <recommendedName>
        <fullName evidence="10">Dihydroorotate dehydrogenase catalytic domain-containing protein</fullName>
    </recommendedName>
</protein>
<dbReference type="SUPFAM" id="SSF51395">
    <property type="entry name" value="FMN-linked oxidoreductases"/>
    <property type="match status" value="1"/>
</dbReference>
<comment type="similarity">
    <text evidence="4">Belongs to the dihydroorotate dehydrogenase family. Type 1 subfamily.</text>
</comment>
<evidence type="ECO:0000256" key="5">
    <source>
        <dbReference type="ARBA" id="ARBA00022490"/>
    </source>
</evidence>
<dbReference type="GO" id="GO:0005737">
    <property type="term" value="C:cytoplasm"/>
    <property type="evidence" value="ECO:0007669"/>
    <property type="project" value="UniProtKB-SubCell"/>
</dbReference>
<dbReference type="InterPro" id="IPR012135">
    <property type="entry name" value="Dihydroorotate_DH_1_2"/>
</dbReference>
<evidence type="ECO:0000313" key="11">
    <source>
        <dbReference type="EMBL" id="KKL75681.1"/>
    </source>
</evidence>
<dbReference type="HAMAP" id="MF_00224">
    <property type="entry name" value="DHO_dh_type1"/>
    <property type="match status" value="1"/>
</dbReference>
<keyword evidence="6" id="KW-0285">Flavoprotein</keyword>
<keyword evidence="9" id="KW-0560">Oxidoreductase</keyword>
<evidence type="ECO:0000256" key="6">
    <source>
        <dbReference type="ARBA" id="ARBA00022630"/>
    </source>
</evidence>
<dbReference type="PROSITE" id="PS00911">
    <property type="entry name" value="DHODEHASE_1"/>
    <property type="match status" value="1"/>
</dbReference>
<comment type="subcellular location">
    <subcellularLocation>
        <location evidence="2">Cytoplasm</location>
    </subcellularLocation>
</comment>
<dbReference type="FunFam" id="3.20.20.70:FF:000027">
    <property type="entry name" value="Dihydropyrimidine dehydrogenase [NADP(+)]"/>
    <property type="match status" value="1"/>
</dbReference>
<dbReference type="GO" id="GO:0004152">
    <property type="term" value="F:dihydroorotate dehydrogenase activity"/>
    <property type="evidence" value="ECO:0007669"/>
    <property type="project" value="InterPro"/>
</dbReference>
<dbReference type="PANTHER" id="PTHR48109">
    <property type="entry name" value="DIHYDROOROTATE DEHYDROGENASE (QUINONE), MITOCHONDRIAL-RELATED"/>
    <property type="match status" value="1"/>
</dbReference>
<dbReference type="GO" id="GO:0044205">
    <property type="term" value="P:'de novo' UMP biosynthetic process"/>
    <property type="evidence" value="ECO:0007669"/>
    <property type="project" value="UniProtKB-UniPathway"/>
</dbReference>
<dbReference type="PANTHER" id="PTHR48109:SF1">
    <property type="entry name" value="DIHYDROOROTATE DEHYDROGENASE (FUMARATE)"/>
    <property type="match status" value="1"/>
</dbReference>